<reference evidence="9 10" key="1">
    <citation type="submission" date="2019-01" db="EMBL/GenBank/DDBJ databases">
        <title>A draft genome assembly of the solar-powered sea slug Elysia chlorotica.</title>
        <authorList>
            <person name="Cai H."/>
            <person name="Li Q."/>
            <person name="Fang X."/>
            <person name="Li J."/>
            <person name="Curtis N.E."/>
            <person name="Altenburger A."/>
            <person name="Shibata T."/>
            <person name="Feng M."/>
            <person name="Maeda T."/>
            <person name="Schwartz J.A."/>
            <person name="Shigenobu S."/>
            <person name="Lundholm N."/>
            <person name="Nishiyama T."/>
            <person name="Yang H."/>
            <person name="Hasebe M."/>
            <person name="Li S."/>
            <person name="Pierce S.K."/>
            <person name="Wang J."/>
        </authorList>
    </citation>
    <scope>NUCLEOTIDE SEQUENCE [LARGE SCALE GENOMIC DNA]</scope>
    <source>
        <strain evidence="9">EC2010</strain>
        <tissue evidence="9">Whole organism of an adult</tissue>
    </source>
</reference>
<evidence type="ECO:0000256" key="5">
    <source>
        <dbReference type="ARBA" id="ARBA00023136"/>
    </source>
</evidence>
<keyword evidence="2" id="KW-0812">Transmembrane</keyword>
<dbReference type="EMBL" id="RQTK01000338">
    <property type="protein sequence ID" value="RUS81424.1"/>
    <property type="molecule type" value="Genomic_DNA"/>
</dbReference>
<dbReference type="OrthoDB" id="70142at2759"/>
<gene>
    <name evidence="9" type="ORF">EGW08_010808</name>
</gene>
<evidence type="ECO:0000313" key="9">
    <source>
        <dbReference type="EMBL" id="RUS81424.1"/>
    </source>
</evidence>
<evidence type="ECO:0000313" key="10">
    <source>
        <dbReference type="Proteomes" id="UP000271974"/>
    </source>
</evidence>
<evidence type="ECO:0000256" key="6">
    <source>
        <dbReference type="ARBA" id="ARBA00023180"/>
    </source>
</evidence>
<comment type="similarity">
    <text evidence="7">Belongs to the SPRING family.</text>
</comment>
<sequence>MFYPRVLRKRWVLAVIFICSLLYFLSATLSKSSDYILTEYESKRTLRQPFQWQPTEELNDTETFKCKNSKQGRWLIVDNRGYVCKRQHVEGNNCCDVKSPTTRHHSCDTCLSNGCCGVYEFCVSCCLQPKNQKLLSKIRKENVEAPYNLFISEVENIFDLCLAKCRTSSQSVQHENSYRDSYVKFCYGDKPPDLQKIGS</sequence>
<organism evidence="9 10">
    <name type="scientific">Elysia chlorotica</name>
    <name type="common">Eastern emerald elysia</name>
    <name type="synonym">Sea slug</name>
    <dbReference type="NCBI Taxonomy" id="188477"/>
    <lineage>
        <taxon>Eukaryota</taxon>
        <taxon>Metazoa</taxon>
        <taxon>Spiralia</taxon>
        <taxon>Lophotrochozoa</taxon>
        <taxon>Mollusca</taxon>
        <taxon>Gastropoda</taxon>
        <taxon>Heterobranchia</taxon>
        <taxon>Euthyneura</taxon>
        <taxon>Panpulmonata</taxon>
        <taxon>Sacoglossa</taxon>
        <taxon>Placobranchoidea</taxon>
        <taxon>Plakobranchidae</taxon>
        <taxon>Elysia</taxon>
    </lineage>
</organism>
<dbReference type="Proteomes" id="UP000271974">
    <property type="component" value="Unassembled WGS sequence"/>
</dbReference>
<evidence type="ECO:0000256" key="4">
    <source>
        <dbReference type="ARBA" id="ARBA00023034"/>
    </source>
</evidence>
<evidence type="ECO:0000256" key="7">
    <source>
        <dbReference type="ARBA" id="ARBA00023461"/>
    </source>
</evidence>
<dbReference type="PANTHER" id="PTHR13481">
    <property type="entry name" value="SREBP REGULATING GENE PROTEIN"/>
    <property type="match status" value="1"/>
</dbReference>
<keyword evidence="4" id="KW-0333">Golgi apparatus</keyword>
<protein>
    <recommendedName>
        <fullName evidence="8">SREBP regulating gene protein</fullName>
    </recommendedName>
</protein>
<proteinExistence type="inferred from homology"/>
<dbReference type="GO" id="GO:0000139">
    <property type="term" value="C:Golgi membrane"/>
    <property type="evidence" value="ECO:0007669"/>
    <property type="project" value="UniProtKB-SubCell"/>
</dbReference>
<dbReference type="GO" id="GO:2000640">
    <property type="term" value="P:positive regulation of SREBP signaling pathway"/>
    <property type="evidence" value="ECO:0007669"/>
    <property type="project" value="InterPro"/>
</dbReference>
<evidence type="ECO:0000256" key="2">
    <source>
        <dbReference type="ARBA" id="ARBA00022692"/>
    </source>
</evidence>
<evidence type="ECO:0000256" key="3">
    <source>
        <dbReference type="ARBA" id="ARBA00022989"/>
    </source>
</evidence>
<keyword evidence="3" id="KW-1133">Transmembrane helix</keyword>
<dbReference type="PANTHER" id="PTHR13481:SF0">
    <property type="entry name" value="SREBP REGULATING GENE PROTEIN"/>
    <property type="match status" value="1"/>
</dbReference>
<dbReference type="InterPro" id="IPR019352">
    <property type="entry name" value="SPRING1"/>
</dbReference>
<evidence type="ECO:0000256" key="1">
    <source>
        <dbReference type="ARBA" id="ARBA00004194"/>
    </source>
</evidence>
<dbReference type="STRING" id="188477.A0A3S1BIB7"/>
<comment type="caution">
    <text evidence="9">The sequence shown here is derived from an EMBL/GenBank/DDBJ whole genome shotgun (WGS) entry which is preliminary data.</text>
</comment>
<dbReference type="Pfam" id="PF10218">
    <property type="entry name" value="SPRING1"/>
    <property type="match status" value="1"/>
</dbReference>
<evidence type="ECO:0000256" key="8">
    <source>
        <dbReference type="ARBA" id="ARBA00023485"/>
    </source>
</evidence>
<keyword evidence="6" id="KW-0325">Glycoprotein</keyword>
<comment type="subcellular location">
    <subcellularLocation>
        <location evidence="1">Golgi apparatus membrane</location>
        <topology evidence="1">Single-pass membrane protein</topology>
    </subcellularLocation>
</comment>
<name>A0A3S1BIB7_ELYCH</name>
<keyword evidence="10" id="KW-1185">Reference proteome</keyword>
<accession>A0A3S1BIB7</accession>
<dbReference type="AlphaFoldDB" id="A0A3S1BIB7"/>
<keyword evidence="5" id="KW-0472">Membrane</keyword>